<dbReference type="EMBL" id="JBHUIT010000017">
    <property type="protein sequence ID" value="MFD2256985.1"/>
    <property type="molecule type" value="Genomic_DNA"/>
</dbReference>
<organism evidence="2 3">
    <name type="scientific">Luteolibacter algae</name>
    <dbReference type="NCBI Taxonomy" id="454151"/>
    <lineage>
        <taxon>Bacteria</taxon>
        <taxon>Pseudomonadati</taxon>
        <taxon>Verrucomicrobiota</taxon>
        <taxon>Verrucomicrobiia</taxon>
        <taxon>Verrucomicrobiales</taxon>
        <taxon>Verrucomicrobiaceae</taxon>
        <taxon>Luteolibacter</taxon>
    </lineage>
</organism>
<feature type="region of interest" description="Disordered" evidence="1">
    <location>
        <begin position="213"/>
        <end position="247"/>
    </location>
</feature>
<proteinExistence type="predicted"/>
<reference evidence="3" key="1">
    <citation type="journal article" date="2019" name="Int. J. Syst. Evol. Microbiol.">
        <title>The Global Catalogue of Microorganisms (GCM) 10K type strain sequencing project: providing services to taxonomists for standard genome sequencing and annotation.</title>
        <authorList>
            <consortium name="The Broad Institute Genomics Platform"/>
            <consortium name="The Broad Institute Genome Sequencing Center for Infectious Disease"/>
            <person name="Wu L."/>
            <person name="Ma J."/>
        </authorList>
    </citation>
    <scope>NUCLEOTIDE SEQUENCE [LARGE SCALE GENOMIC DNA]</scope>
    <source>
        <strain evidence="3">CGMCC 4.7106</strain>
    </source>
</reference>
<name>A0ABW5D8X6_9BACT</name>
<gene>
    <name evidence="2" type="ORF">ACFSSA_09875</name>
</gene>
<protein>
    <submittedName>
        <fullName evidence="2">Uncharacterized protein</fullName>
    </submittedName>
</protein>
<evidence type="ECO:0000313" key="3">
    <source>
        <dbReference type="Proteomes" id="UP001597375"/>
    </source>
</evidence>
<feature type="compositionally biased region" description="Basic and acidic residues" evidence="1">
    <location>
        <begin position="1"/>
        <end position="14"/>
    </location>
</feature>
<keyword evidence="3" id="KW-1185">Reference proteome</keyword>
<evidence type="ECO:0000256" key="1">
    <source>
        <dbReference type="SAM" id="MobiDB-lite"/>
    </source>
</evidence>
<feature type="region of interest" description="Disordered" evidence="1">
    <location>
        <begin position="74"/>
        <end position="119"/>
    </location>
</feature>
<dbReference type="Proteomes" id="UP001597375">
    <property type="component" value="Unassembled WGS sequence"/>
</dbReference>
<comment type="caution">
    <text evidence="2">The sequence shown here is derived from an EMBL/GenBank/DDBJ whole genome shotgun (WGS) entry which is preliminary data.</text>
</comment>
<accession>A0ABW5D8X6</accession>
<evidence type="ECO:0000313" key="2">
    <source>
        <dbReference type="EMBL" id="MFD2256985.1"/>
    </source>
</evidence>
<feature type="region of interest" description="Disordered" evidence="1">
    <location>
        <begin position="1"/>
        <end position="32"/>
    </location>
</feature>
<feature type="compositionally biased region" description="Polar residues" evidence="1">
    <location>
        <begin position="219"/>
        <end position="234"/>
    </location>
</feature>
<sequence length="247" mass="27235">MRPIPKEEGSKDISRPIPSIPLNTPGSYSTSNRRVASCPVQKVYPWLLFASTAVAATFCLAYITKPVIVTENPNGSPEQEISSTASSDLPPGTIPHNKITPDRRSLPGESPKTGQALPPALTTDYEETNLRIQHVLDAESPGGDVSRIVIDVPVLYQSRNLLWTQREVSKARELLEKLTIHQEKTRDLRDEGKALLSAWNQLMEASIPGRALRADSPTLPANQRNIYDSSQNSSDTKETIKLQISEE</sequence>
<dbReference type="RefSeq" id="WP_386820273.1">
    <property type="nucleotide sequence ID" value="NZ_JBHUIT010000017.1"/>
</dbReference>
<feature type="compositionally biased region" description="Polar residues" evidence="1">
    <location>
        <begin position="74"/>
        <end position="87"/>
    </location>
</feature>
<feature type="compositionally biased region" description="Polar residues" evidence="1">
    <location>
        <begin position="21"/>
        <end position="32"/>
    </location>
</feature>